<dbReference type="PANTHER" id="PTHR34849:SF3">
    <property type="entry name" value="SSR2962 PROTEIN"/>
    <property type="match status" value="1"/>
</dbReference>
<protein>
    <recommendedName>
        <fullName evidence="2">Antitoxin</fullName>
    </recommendedName>
</protein>
<proteinExistence type="predicted"/>
<organism evidence="1">
    <name type="scientific">marine sediment metagenome</name>
    <dbReference type="NCBI Taxonomy" id="412755"/>
    <lineage>
        <taxon>unclassified sequences</taxon>
        <taxon>metagenomes</taxon>
        <taxon>ecological metagenomes</taxon>
    </lineage>
</organism>
<dbReference type="Pfam" id="PF04255">
    <property type="entry name" value="DUF433"/>
    <property type="match status" value="1"/>
</dbReference>
<dbReference type="InterPro" id="IPR009057">
    <property type="entry name" value="Homeodomain-like_sf"/>
</dbReference>
<sequence>MKRHERIEINPGIMFGKPVIKGTRITVEHILHKLAGGMTPEEIIKDHPHLKPEDILAAQEFAADYLGQEEIIFASGRKL</sequence>
<gene>
    <name evidence="1" type="ORF">S01H1_59458</name>
</gene>
<dbReference type="EMBL" id="BARS01038887">
    <property type="protein sequence ID" value="GAG14312.1"/>
    <property type="molecule type" value="Genomic_DNA"/>
</dbReference>
<evidence type="ECO:0000313" key="1">
    <source>
        <dbReference type="EMBL" id="GAG14312.1"/>
    </source>
</evidence>
<dbReference type="AlphaFoldDB" id="X0VT35"/>
<evidence type="ECO:0008006" key="2">
    <source>
        <dbReference type="Google" id="ProtNLM"/>
    </source>
</evidence>
<dbReference type="SUPFAM" id="SSF46689">
    <property type="entry name" value="Homeodomain-like"/>
    <property type="match status" value="1"/>
</dbReference>
<comment type="caution">
    <text evidence="1">The sequence shown here is derived from an EMBL/GenBank/DDBJ whole genome shotgun (WGS) entry which is preliminary data.</text>
</comment>
<dbReference type="Gene3D" id="1.10.10.10">
    <property type="entry name" value="Winged helix-like DNA-binding domain superfamily/Winged helix DNA-binding domain"/>
    <property type="match status" value="1"/>
</dbReference>
<dbReference type="InterPro" id="IPR007367">
    <property type="entry name" value="DUF433"/>
</dbReference>
<dbReference type="InterPro" id="IPR036388">
    <property type="entry name" value="WH-like_DNA-bd_sf"/>
</dbReference>
<name>X0VT35_9ZZZZ</name>
<accession>X0VT35</accession>
<reference evidence="1" key="1">
    <citation type="journal article" date="2014" name="Front. Microbiol.">
        <title>High frequency of phylogenetically diverse reductive dehalogenase-homologous genes in deep subseafloor sedimentary metagenomes.</title>
        <authorList>
            <person name="Kawai M."/>
            <person name="Futagami T."/>
            <person name="Toyoda A."/>
            <person name="Takaki Y."/>
            <person name="Nishi S."/>
            <person name="Hori S."/>
            <person name="Arai W."/>
            <person name="Tsubouchi T."/>
            <person name="Morono Y."/>
            <person name="Uchiyama I."/>
            <person name="Ito T."/>
            <person name="Fujiyama A."/>
            <person name="Inagaki F."/>
            <person name="Takami H."/>
        </authorList>
    </citation>
    <scope>NUCLEOTIDE SEQUENCE</scope>
    <source>
        <strain evidence="1">Expedition CK06-06</strain>
    </source>
</reference>
<dbReference type="PANTHER" id="PTHR34849">
    <property type="entry name" value="SSL5025 PROTEIN"/>
    <property type="match status" value="1"/>
</dbReference>